<organism evidence="1 2">
    <name type="scientific">Mucilaginibacter limnophilus</name>
    <dbReference type="NCBI Taxonomy" id="1932778"/>
    <lineage>
        <taxon>Bacteria</taxon>
        <taxon>Pseudomonadati</taxon>
        <taxon>Bacteroidota</taxon>
        <taxon>Sphingobacteriia</taxon>
        <taxon>Sphingobacteriales</taxon>
        <taxon>Sphingobacteriaceae</taxon>
        <taxon>Mucilaginibacter</taxon>
    </lineage>
</organism>
<protein>
    <submittedName>
        <fullName evidence="1">Uncharacterized protein</fullName>
    </submittedName>
</protein>
<name>A0A3S2V357_9SPHI</name>
<dbReference type="AlphaFoldDB" id="A0A3S2V357"/>
<sequence length="81" mass="9460">MNEVKAWLKRKKDTDEVIRILRIRQDKVTAFVLLRAYDDGAPSLGRILFMKMATGFMMEAISTWRNRINWPLLLSGTSSMR</sequence>
<evidence type="ECO:0000313" key="1">
    <source>
        <dbReference type="EMBL" id="RVU02082.1"/>
    </source>
</evidence>
<proteinExistence type="predicted"/>
<evidence type="ECO:0000313" key="2">
    <source>
        <dbReference type="Proteomes" id="UP000282759"/>
    </source>
</evidence>
<dbReference type="OrthoDB" id="797316at2"/>
<reference evidence="1 2" key="1">
    <citation type="submission" date="2019-01" db="EMBL/GenBank/DDBJ databases">
        <authorList>
            <person name="Chen W.-M."/>
        </authorList>
    </citation>
    <scope>NUCLEOTIDE SEQUENCE [LARGE SCALE GENOMIC DNA]</scope>
    <source>
        <strain evidence="1 2">YBJ-36</strain>
    </source>
</reference>
<dbReference type="EMBL" id="SACK01000002">
    <property type="protein sequence ID" value="RVU02082.1"/>
    <property type="molecule type" value="Genomic_DNA"/>
</dbReference>
<accession>A0A3S2V357</accession>
<dbReference type="RefSeq" id="WP_127704447.1">
    <property type="nucleotide sequence ID" value="NZ_SACK01000002.1"/>
</dbReference>
<dbReference type="Proteomes" id="UP000282759">
    <property type="component" value="Unassembled WGS sequence"/>
</dbReference>
<comment type="caution">
    <text evidence="1">The sequence shown here is derived from an EMBL/GenBank/DDBJ whole genome shotgun (WGS) entry which is preliminary data.</text>
</comment>
<keyword evidence="2" id="KW-1185">Reference proteome</keyword>
<gene>
    <name evidence="1" type="ORF">EOD41_09035</name>
</gene>